<accession>I2PZ24</accession>
<gene>
    <name evidence="1" type="ORF">DesU5LDRAFT_1080</name>
</gene>
<dbReference type="Gene3D" id="1.25.40.10">
    <property type="entry name" value="Tetratricopeptide repeat domain"/>
    <property type="match status" value="4"/>
</dbReference>
<dbReference type="Pfam" id="PF13181">
    <property type="entry name" value="TPR_8"/>
    <property type="match status" value="2"/>
</dbReference>
<dbReference type="PANTHER" id="PTHR12558">
    <property type="entry name" value="CELL DIVISION CYCLE 16,23,27"/>
    <property type="match status" value="1"/>
</dbReference>
<dbReference type="SMART" id="SM00028">
    <property type="entry name" value="TPR"/>
    <property type="match status" value="9"/>
</dbReference>
<dbReference type="STRING" id="596152.DesU5LDRAFT_1080"/>
<dbReference type="Pfam" id="PF13432">
    <property type="entry name" value="TPR_16"/>
    <property type="match status" value="2"/>
</dbReference>
<dbReference type="AlphaFoldDB" id="I2PZ24"/>
<reference evidence="1" key="1">
    <citation type="submission" date="2011-11" db="EMBL/GenBank/DDBJ databases">
        <title>Improved High-Quality Draft sequence of Desulfovibrio sp. U5L.</title>
        <authorList>
            <consortium name="US DOE Joint Genome Institute"/>
            <person name="Lucas S."/>
            <person name="Han J."/>
            <person name="Lapidus A."/>
            <person name="Cheng J.-F."/>
            <person name="Goodwin L."/>
            <person name="Pitluck S."/>
            <person name="Peters L."/>
            <person name="Ovchinnikova G."/>
            <person name="Held B."/>
            <person name="Detter J.C."/>
            <person name="Han C."/>
            <person name="Tapia R."/>
            <person name="Land M."/>
            <person name="Hauser L."/>
            <person name="Kyrpides N."/>
            <person name="Ivanova N."/>
            <person name="Pagani I."/>
            <person name="Gabster J."/>
            <person name="Walker C."/>
            <person name="Stolyar S."/>
            <person name="Stahl D."/>
            <person name="Arkin A."/>
            <person name="Dehal P."/>
            <person name="Hazen T."/>
            <person name="Woyke T."/>
        </authorList>
    </citation>
    <scope>NUCLEOTIDE SEQUENCE [LARGE SCALE GENOMIC DNA]</scope>
    <source>
        <strain evidence="1">U5L</strain>
    </source>
</reference>
<dbReference type="eggNOG" id="COG0457">
    <property type="taxonomic scope" value="Bacteria"/>
</dbReference>
<organism evidence="1">
    <name type="scientific">Desulfovibrio sp. U5L</name>
    <dbReference type="NCBI Taxonomy" id="596152"/>
    <lineage>
        <taxon>Bacteria</taxon>
        <taxon>Pseudomonadati</taxon>
        <taxon>Thermodesulfobacteriota</taxon>
        <taxon>Desulfovibrionia</taxon>
        <taxon>Desulfovibrionales</taxon>
        <taxon>Desulfovibrionaceae</taxon>
        <taxon>Desulfovibrio</taxon>
    </lineage>
</organism>
<proteinExistence type="predicted"/>
<dbReference type="PANTHER" id="PTHR12558:SF13">
    <property type="entry name" value="CELL DIVISION CYCLE PROTEIN 27 HOMOLOG"/>
    <property type="match status" value="1"/>
</dbReference>
<dbReference type="GO" id="GO:0006396">
    <property type="term" value="P:RNA processing"/>
    <property type="evidence" value="ECO:0007669"/>
    <property type="project" value="InterPro"/>
</dbReference>
<dbReference type="Gene3D" id="3.40.50.300">
    <property type="entry name" value="P-loop containing nucleotide triphosphate hydrolases"/>
    <property type="match status" value="1"/>
</dbReference>
<dbReference type="EMBL" id="JH600068">
    <property type="protein sequence ID" value="EIG52780.1"/>
    <property type="molecule type" value="Genomic_DNA"/>
</dbReference>
<dbReference type="InterPro" id="IPR019734">
    <property type="entry name" value="TPR_rpt"/>
</dbReference>
<dbReference type="InterPro" id="IPR011990">
    <property type="entry name" value="TPR-like_helical_dom_sf"/>
</dbReference>
<dbReference type="InterPro" id="IPR003107">
    <property type="entry name" value="HAT"/>
</dbReference>
<dbReference type="SMART" id="SM00386">
    <property type="entry name" value="HAT"/>
    <property type="match status" value="7"/>
</dbReference>
<dbReference type="Pfam" id="PF13414">
    <property type="entry name" value="TPR_11"/>
    <property type="match status" value="1"/>
</dbReference>
<dbReference type="eggNOG" id="COG1192">
    <property type="taxonomic scope" value="Bacteria"/>
</dbReference>
<protein>
    <submittedName>
        <fullName evidence="1">TPR repeat-containing protein</fullName>
    </submittedName>
</protein>
<sequence length="1112" mass="124925">MPTRKIGFYSFKGGVGRTNLVLNTAYYLSLRGQFVGLLDLDLEAPGLSVVRALDPAYPHIPRPDKGLVDYLEQATRVLNDESRDEPPSVMGMFYQTGLARGASGGVWLAQACGFQGPDKQSVGETSKLYSRLSEKHRYASHTASETIGADALNYIAHCVDNEDVEFCRGEDGDKSENVRLDFLLTDLRTGMTGLADQAVGVLFDELVVVCGLNVQNVKGMLCALDAFHEKTKDLHGDPIDVKVIFSPVPEGEYELIGKRLWHVYEALAEKSNALEDCKSRLLLSLPQAPSGGRFRLANAWPSVPIIHYANYLGVSDDVVLEKFPDSLVAREIRQFVESLFVTTEVVRQQTKERLTEAGMFQGERTSSKRIRTEAFSWARKILRNPPDWAWPIMRPFATNIEEAAPFEKKFLNIVKPKELSMILLNSLAISLAAHDDGLLEYIISSLKLEKISEFQIFSIVKTFEEERTGFLNERDEEEHVANNLLDALCNWIDILRMHGAPIKPDADLLDVILEKQHDSEPIPWNTLALGWIRPTAATDTVARIFHEVLKQDASSLELGLLFLMRIDKSQAAKLQGVDGWFSWWTGQLQADSLSPMGFLLAAENVIEKFEQREYAERLLSLSIERDPANSAVWNSRGNLLQDHLGRYEESEEAYRKAIELDAKKDAPWIGLGNLLQKHLGRYAESEEAYRKAIELDAKKDAPWIGLGNLLQKHPGRYAESEEAYRKAIELDPKEAISWNGLGNLLKGHLGRHEEAETAYRKAIELDPKYAYPWNGLGNLLKDHLGRHEEAETAYRKAIELDPKYAYPWIGLGNLLQDHFGRYEEAETAYRKAIELDPKEAYPWIGLGNLLQDHFGRYEESEAAYRKAIELDPKEAISWNGLGNLLQDHFGRYEESEAAYRKAIELDPKEAISWNGLGNLLQDHFGRYEESEAAYREAIDKETDIPLYPLYNRLQLHRFILSRTDGKILVETRELAAKIDADKPASSSHALMAATLLFVLGETEKARAMFIKVNMKAVPENDIFIYRILAMALGEDETCILPASGPGTVNAITLEEFICFIALGEGITPPTVQAMAIDWIKQTMSTFSPPPGSRDIAQNAIAPAVEKLGLHIP</sequence>
<name>I2PZ24_9BACT</name>
<dbReference type="InterPro" id="IPR027417">
    <property type="entry name" value="P-loop_NTPase"/>
</dbReference>
<dbReference type="HOGENOM" id="CLU_283544_0_0_7"/>
<dbReference type="SUPFAM" id="SSF48452">
    <property type="entry name" value="TPR-like"/>
    <property type="match status" value="2"/>
</dbReference>
<dbReference type="SUPFAM" id="SSF52540">
    <property type="entry name" value="P-loop containing nucleoside triphosphate hydrolases"/>
    <property type="match status" value="1"/>
</dbReference>
<evidence type="ECO:0000313" key="1">
    <source>
        <dbReference type="EMBL" id="EIG52780.1"/>
    </source>
</evidence>